<dbReference type="GO" id="GO:0009966">
    <property type="term" value="P:regulation of signal transduction"/>
    <property type="evidence" value="ECO:0007669"/>
    <property type="project" value="TreeGrafter"/>
</dbReference>
<keyword evidence="11" id="KW-0539">Nucleus</keyword>
<feature type="domain" description="MYND-type" evidence="14">
    <location>
        <begin position="182"/>
        <end position="216"/>
    </location>
</feature>
<dbReference type="AlphaFoldDB" id="A0A914D245"/>
<evidence type="ECO:0000256" key="7">
    <source>
        <dbReference type="ARBA" id="ARBA00022853"/>
    </source>
</evidence>
<keyword evidence="7" id="KW-0156">Chromatin regulator</keyword>
<comment type="subcellular location">
    <subcellularLocation>
        <location evidence="2">Chromosome</location>
    </subcellularLocation>
    <subcellularLocation>
        <location evidence="1">Nucleus</location>
    </subcellularLocation>
</comment>
<evidence type="ECO:0000313" key="16">
    <source>
        <dbReference type="WBParaSite" id="ACRNAN_scaffold1705.g12357.t1"/>
    </source>
</evidence>
<dbReference type="GO" id="GO:0008270">
    <property type="term" value="F:zinc ion binding"/>
    <property type="evidence" value="ECO:0007669"/>
    <property type="project" value="UniProtKB-KW"/>
</dbReference>
<evidence type="ECO:0000259" key="14">
    <source>
        <dbReference type="PROSITE" id="PS50865"/>
    </source>
</evidence>
<dbReference type="GO" id="GO:0005634">
    <property type="term" value="C:nucleus"/>
    <property type="evidence" value="ECO:0007669"/>
    <property type="project" value="UniProtKB-SubCell"/>
</dbReference>
<evidence type="ECO:0000256" key="1">
    <source>
        <dbReference type="ARBA" id="ARBA00004123"/>
    </source>
</evidence>
<keyword evidence="8" id="KW-0805">Transcription regulation</keyword>
<dbReference type="PROSITE" id="PS01360">
    <property type="entry name" value="ZF_MYND_1"/>
    <property type="match status" value="1"/>
</dbReference>
<dbReference type="InterPro" id="IPR047269">
    <property type="entry name" value="ZMY11"/>
</dbReference>
<keyword evidence="10" id="KW-0804">Transcription</keyword>
<keyword evidence="4" id="KW-0479">Metal-binding</keyword>
<dbReference type="PROSITE" id="PS50865">
    <property type="entry name" value="ZF_MYND_2"/>
    <property type="match status" value="1"/>
</dbReference>
<keyword evidence="15" id="KW-1185">Reference proteome</keyword>
<sequence>MVGNGDCDGSYEEWNMLECSYIALVQGWPFLCQKDPTTGNTMKRKMPALLRSEMNDNQELKASKNIPVESGVDDRDNHEAGDGWVLDDRMRRMLMELQRHWLGDYRQSREKVLVEITERIHTEFLADQQKTRTELLTQFKDELDTMRQNIDATNQEEKQMEIDKREEQHRKDISVIKKKQWCWQCESEAIYFCCWNTSYCSVECQQKHWAMHTKYCKRKRPQGQRLQNPC</sequence>
<dbReference type="GO" id="GO:0003714">
    <property type="term" value="F:transcription corepressor activity"/>
    <property type="evidence" value="ECO:0007669"/>
    <property type="project" value="InterPro"/>
</dbReference>
<dbReference type="Proteomes" id="UP000887540">
    <property type="component" value="Unplaced"/>
</dbReference>
<keyword evidence="9" id="KW-0103">Bromodomain</keyword>
<dbReference type="PANTHER" id="PTHR46379:SF1">
    <property type="entry name" value="ZINC FINGER MYND DOMAIN-CONTAINING PROTEIN 11"/>
    <property type="match status" value="1"/>
</dbReference>
<dbReference type="GO" id="GO:0005694">
    <property type="term" value="C:chromosome"/>
    <property type="evidence" value="ECO:0007669"/>
    <property type="project" value="UniProtKB-SubCell"/>
</dbReference>
<dbReference type="InterPro" id="IPR057053">
    <property type="entry name" value="MYND_ZMYND11_ZMYD8"/>
</dbReference>
<keyword evidence="13" id="KW-0175">Coiled coil</keyword>
<dbReference type="GO" id="GO:0034243">
    <property type="term" value="P:regulation of transcription elongation by RNA polymerase II"/>
    <property type="evidence" value="ECO:0007669"/>
    <property type="project" value="InterPro"/>
</dbReference>
<evidence type="ECO:0000256" key="2">
    <source>
        <dbReference type="ARBA" id="ARBA00004286"/>
    </source>
</evidence>
<keyword evidence="3" id="KW-0158">Chromosome</keyword>
<reference evidence="16" key="1">
    <citation type="submission" date="2022-11" db="UniProtKB">
        <authorList>
            <consortium name="WormBaseParasite"/>
        </authorList>
    </citation>
    <scope>IDENTIFICATION</scope>
</reference>
<evidence type="ECO:0000256" key="3">
    <source>
        <dbReference type="ARBA" id="ARBA00022454"/>
    </source>
</evidence>
<dbReference type="WBParaSite" id="ACRNAN_scaffold1705.g12357.t1">
    <property type="protein sequence ID" value="ACRNAN_scaffold1705.g12357.t1"/>
    <property type="gene ID" value="ACRNAN_scaffold1705.g12357"/>
</dbReference>
<dbReference type="Gene3D" id="6.10.140.2220">
    <property type="match status" value="1"/>
</dbReference>
<evidence type="ECO:0000313" key="15">
    <source>
        <dbReference type="Proteomes" id="UP000887540"/>
    </source>
</evidence>
<organism evidence="15 16">
    <name type="scientific">Acrobeloides nanus</name>
    <dbReference type="NCBI Taxonomy" id="290746"/>
    <lineage>
        <taxon>Eukaryota</taxon>
        <taxon>Metazoa</taxon>
        <taxon>Ecdysozoa</taxon>
        <taxon>Nematoda</taxon>
        <taxon>Chromadorea</taxon>
        <taxon>Rhabditida</taxon>
        <taxon>Tylenchina</taxon>
        <taxon>Cephalobomorpha</taxon>
        <taxon>Cephaloboidea</taxon>
        <taxon>Cephalobidae</taxon>
        <taxon>Acrobeloides</taxon>
    </lineage>
</organism>
<evidence type="ECO:0000256" key="6">
    <source>
        <dbReference type="ARBA" id="ARBA00022833"/>
    </source>
</evidence>
<evidence type="ECO:0000256" key="12">
    <source>
        <dbReference type="PROSITE-ProRule" id="PRU00134"/>
    </source>
</evidence>
<evidence type="ECO:0000256" key="8">
    <source>
        <dbReference type="ARBA" id="ARBA00023015"/>
    </source>
</evidence>
<protein>
    <submittedName>
        <fullName evidence="16">MYND-type domain-containing protein</fullName>
    </submittedName>
</protein>
<dbReference type="Pfam" id="PF24324">
    <property type="entry name" value="MYND_ZMYND11_ZMYD8"/>
    <property type="match status" value="1"/>
</dbReference>
<evidence type="ECO:0000256" key="13">
    <source>
        <dbReference type="SAM" id="Coils"/>
    </source>
</evidence>
<dbReference type="PANTHER" id="PTHR46379">
    <property type="entry name" value="ZINC FINGER MYND DOMAIN-CONTAINING"/>
    <property type="match status" value="1"/>
</dbReference>
<dbReference type="FunFam" id="6.10.140.2220:FF:000002">
    <property type="entry name" value="Protein kinase C-binding protein 1 isoform C"/>
    <property type="match status" value="1"/>
</dbReference>
<dbReference type="SUPFAM" id="SSF144232">
    <property type="entry name" value="HIT/MYND zinc finger-like"/>
    <property type="match status" value="1"/>
</dbReference>
<evidence type="ECO:0000256" key="11">
    <source>
        <dbReference type="ARBA" id="ARBA00023242"/>
    </source>
</evidence>
<evidence type="ECO:0000256" key="9">
    <source>
        <dbReference type="ARBA" id="ARBA00023117"/>
    </source>
</evidence>
<evidence type="ECO:0000256" key="5">
    <source>
        <dbReference type="ARBA" id="ARBA00022771"/>
    </source>
</evidence>
<keyword evidence="6" id="KW-0862">Zinc</keyword>
<evidence type="ECO:0000256" key="4">
    <source>
        <dbReference type="ARBA" id="ARBA00022723"/>
    </source>
</evidence>
<name>A0A914D245_9BILA</name>
<dbReference type="GO" id="GO:0140006">
    <property type="term" value="F:histone H3 reader activity"/>
    <property type="evidence" value="ECO:0007669"/>
    <property type="project" value="UniProtKB-ARBA"/>
</dbReference>
<accession>A0A914D245</accession>
<feature type="coiled-coil region" evidence="13">
    <location>
        <begin position="136"/>
        <end position="170"/>
    </location>
</feature>
<proteinExistence type="predicted"/>
<evidence type="ECO:0000256" key="10">
    <source>
        <dbReference type="ARBA" id="ARBA00023163"/>
    </source>
</evidence>
<keyword evidence="5 12" id="KW-0863">Zinc-finger</keyword>
<dbReference type="InterPro" id="IPR002893">
    <property type="entry name" value="Znf_MYND"/>
</dbReference>